<dbReference type="Proteomes" id="UP000236723">
    <property type="component" value="Unassembled WGS sequence"/>
</dbReference>
<name>A0A1H6A6C2_9ACTN</name>
<gene>
    <name evidence="1" type="ORF">SAMN04489712_105243</name>
</gene>
<dbReference type="AlphaFoldDB" id="A0A1H6A6C2"/>
<dbReference type="RefSeq" id="WP_103938224.1">
    <property type="nucleotide sequence ID" value="NZ_FNVO01000005.1"/>
</dbReference>
<sequence>MTTILILLAVWTAVALLIAPPIGRMLRRAADAEILAPLDSEDDGPTLAMTAVGDCPDWCPGQHTPGAHRRTVDVREKTGDPGGVWVELAWYTVPGRPPVGQPEVTLVSIVGTDETLMPMSPGEAGMLAASIAFPDADSTLAAWGRALSGDAGWLAETLARAAVMAGYSPCGGCGTPTDARPEYDQASGELVARCAGCHREALTGGEVR</sequence>
<reference evidence="2" key="1">
    <citation type="submission" date="2016-10" db="EMBL/GenBank/DDBJ databases">
        <authorList>
            <person name="Varghese N."/>
            <person name="Submissions S."/>
        </authorList>
    </citation>
    <scope>NUCLEOTIDE SEQUENCE [LARGE SCALE GENOMIC DNA]</scope>
    <source>
        <strain evidence="2">DSM 43163</strain>
    </source>
</reference>
<evidence type="ECO:0000313" key="2">
    <source>
        <dbReference type="Proteomes" id="UP000236723"/>
    </source>
</evidence>
<dbReference type="EMBL" id="FNVO01000005">
    <property type="protein sequence ID" value="SEG44279.1"/>
    <property type="molecule type" value="Genomic_DNA"/>
</dbReference>
<keyword evidence="2" id="KW-1185">Reference proteome</keyword>
<protein>
    <submittedName>
        <fullName evidence="1">Uncharacterized protein</fullName>
    </submittedName>
</protein>
<proteinExistence type="predicted"/>
<accession>A0A1H6A6C2</accession>
<organism evidence="1 2">
    <name type="scientific">Thermomonospora echinospora</name>
    <dbReference type="NCBI Taxonomy" id="1992"/>
    <lineage>
        <taxon>Bacteria</taxon>
        <taxon>Bacillati</taxon>
        <taxon>Actinomycetota</taxon>
        <taxon>Actinomycetes</taxon>
        <taxon>Streptosporangiales</taxon>
        <taxon>Thermomonosporaceae</taxon>
        <taxon>Thermomonospora</taxon>
    </lineage>
</organism>
<dbReference type="OrthoDB" id="9839724at2"/>
<evidence type="ECO:0000313" key="1">
    <source>
        <dbReference type="EMBL" id="SEG44279.1"/>
    </source>
</evidence>